<proteinExistence type="predicted"/>
<dbReference type="Proteomes" id="UP001501565">
    <property type="component" value="Unassembled WGS sequence"/>
</dbReference>
<evidence type="ECO:0000313" key="1">
    <source>
        <dbReference type="EMBL" id="GAA3910642.1"/>
    </source>
</evidence>
<protein>
    <submittedName>
        <fullName evidence="1">YjbH domain-containing protein</fullName>
    </submittedName>
</protein>
<comment type="caution">
    <text evidence="1">The sequence shown here is derived from an EMBL/GenBank/DDBJ whole genome shotgun (WGS) entry which is preliminary data.</text>
</comment>
<accession>A0ABP7LXP8</accession>
<dbReference type="InterPro" id="IPR010344">
    <property type="entry name" value="YbjH"/>
</dbReference>
<organism evidence="1 2">
    <name type="scientific">Litoribacillus peritrichatus</name>
    <dbReference type="NCBI Taxonomy" id="718191"/>
    <lineage>
        <taxon>Bacteria</taxon>
        <taxon>Pseudomonadati</taxon>
        <taxon>Pseudomonadota</taxon>
        <taxon>Gammaproteobacteria</taxon>
        <taxon>Oceanospirillales</taxon>
        <taxon>Oceanospirillaceae</taxon>
        <taxon>Litoribacillus</taxon>
    </lineage>
</organism>
<dbReference type="Pfam" id="PF06082">
    <property type="entry name" value="YjbH"/>
    <property type="match status" value="1"/>
</dbReference>
<reference evidence="2" key="1">
    <citation type="journal article" date="2019" name="Int. J. Syst. Evol. Microbiol.">
        <title>The Global Catalogue of Microorganisms (GCM) 10K type strain sequencing project: providing services to taxonomists for standard genome sequencing and annotation.</title>
        <authorList>
            <consortium name="The Broad Institute Genomics Platform"/>
            <consortium name="The Broad Institute Genome Sequencing Center for Infectious Disease"/>
            <person name="Wu L."/>
            <person name="Ma J."/>
        </authorList>
    </citation>
    <scope>NUCLEOTIDE SEQUENCE [LARGE SCALE GENOMIC DNA]</scope>
    <source>
        <strain evidence="2">JCM 17551</strain>
    </source>
</reference>
<name>A0ABP7LXP8_9GAMM</name>
<keyword evidence="2" id="KW-1185">Reference proteome</keyword>
<gene>
    <name evidence="1" type="ORF">GCM10022277_01570</name>
</gene>
<sequence length="687" mass="76612">MLVFQKGHSREEGLLDDPVRYSHSDLGGVGLLQVPTARHAPDGDFHVNFSHVSPYNRTSISAQVLSWLEGTVRYTAITNRKYSNDEEFSGDQSYKDRGFDVKVRLSQESKLIPEVSLAMHDFAGTGLFSTEYILGSKRFFNWDFTLGLAWGNGGARGGIKNPFTLISNRFKDRNAETGEGGDVSFGNYFSGEEVSVVGGVEYAPSGSDWVLKVEFDGNDYQSEGLDNNFNQVYPINVGAGYRINDLFSVQLGLERGDTVMAGIQLGMNFGSEEALMPKFDKKPESILQKSPDLRSVKDVLSLDEEAFGLRDRLLKEKVNMSALKSTDTEVTIYAKQSKYRDQAEAVGRVTRVLINELPSTLSSVRYINQEANLNTNQVVVYTGPFEKAVVNDSQVGFESSFMKKGNAPIGYEEGVNKLVEYPSFDWRIRPVFSPSFGAPEAFVIYQLWVKLAADIQFNDNWSLNNVMGIDVLNNYDELEVVSESVLPHVRSDVAKYAEEGSTGIKRMQSDYIWKPSKTTFARISGGLFESMYGGVGGELLYRSVSNRLAMGIDANYVKQRDYNQLFEFRDYTVVTGHLSVYYDMPISNTLAKVSAGRYLAGDVGTTIDLSRKFKTGVVMGGWTTFTDVSSEDFGEGSFDKGIYIKFPLDLFFVESRKESLTASWRPITRDGGQKLIMGNQLYSLISN</sequence>
<evidence type="ECO:0000313" key="2">
    <source>
        <dbReference type="Proteomes" id="UP001501565"/>
    </source>
</evidence>
<dbReference type="EMBL" id="BAABBN010000003">
    <property type="protein sequence ID" value="GAA3910642.1"/>
    <property type="molecule type" value="Genomic_DNA"/>
</dbReference>